<evidence type="ECO:0000313" key="2">
    <source>
        <dbReference type="Proteomes" id="UP000248597"/>
    </source>
</evidence>
<dbReference type="AlphaFoldDB" id="A0A2W5KVW3"/>
<name>A0A2W5KVW3_SPHMC</name>
<reference evidence="1 2" key="1">
    <citation type="submission" date="2017-08" db="EMBL/GenBank/DDBJ databases">
        <title>Infants hospitalized years apart are colonized by the same room-sourced microbial strains.</title>
        <authorList>
            <person name="Brooks B."/>
            <person name="Olm M.R."/>
            <person name="Firek B.A."/>
            <person name="Baker R."/>
            <person name="Thomas B.C."/>
            <person name="Morowitz M.J."/>
            <person name="Banfield J.F."/>
        </authorList>
    </citation>
    <scope>NUCLEOTIDE SEQUENCE [LARGE SCALE GENOMIC DNA]</scope>
    <source>
        <strain evidence="1">S2_005_003_R2_47</strain>
    </source>
</reference>
<evidence type="ECO:0000313" key="1">
    <source>
        <dbReference type="EMBL" id="PZQ21171.1"/>
    </source>
</evidence>
<dbReference type="InterPro" id="IPR008018">
    <property type="entry name" value="Phage_tail_attach_FII"/>
</dbReference>
<dbReference type="EMBL" id="QFPJ01000035">
    <property type="protein sequence ID" value="PZQ21171.1"/>
    <property type="molecule type" value="Genomic_DNA"/>
</dbReference>
<accession>A0A2W5KVW3</accession>
<dbReference type="Gene3D" id="2.40.10.180">
    <property type="entry name" value="Phage tail proteins"/>
    <property type="match status" value="1"/>
</dbReference>
<proteinExistence type="predicted"/>
<dbReference type="Proteomes" id="UP000248597">
    <property type="component" value="Unassembled WGS sequence"/>
</dbReference>
<dbReference type="GO" id="GO:0019068">
    <property type="term" value="P:virion assembly"/>
    <property type="evidence" value="ECO:0007669"/>
    <property type="project" value="InterPro"/>
</dbReference>
<dbReference type="Pfam" id="PF05354">
    <property type="entry name" value="Phage_attach"/>
    <property type="match status" value="1"/>
</dbReference>
<gene>
    <name evidence="1" type="ORF">DI569_12975</name>
</gene>
<organism evidence="1 2">
    <name type="scientific">Sphingopyxis macrogoltabida</name>
    <name type="common">Sphingomonas macrogoltabidus</name>
    <dbReference type="NCBI Taxonomy" id="33050"/>
    <lineage>
        <taxon>Bacteria</taxon>
        <taxon>Pseudomonadati</taxon>
        <taxon>Pseudomonadota</taxon>
        <taxon>Alphaproteobacteria</taxon>
        <taxon>Sphingomonadales</taxon>
        <taxon>Sphingomonadaceae</taxon>
        <taxon>Sphingopyxis</taxon>
    </lineage>
</organism>
<sequence length="95" mass="10111">MDAFLDPADFAVSASIETRAGETRVVNGIFDDPYMNAELGEYDMDTSRPRFLAKEFDLAGIRRGDAATIAGKSYSILAGPKSTGDGMASLELAEA</sequence>
<comment type="caution">
    <text evidence="1">The sequence shown here is derived from an EMBL/GenBank/DDBJ whole genome shotgun (WGS) entry which is preliminary data.</text>
</comment>
<protein>
    <submittedName>
        <fullName evidence="1">Uncharacterized protein</fullName>
    </submittedName>
</protein>
<dbReference type="InterPro" id="IPR053734">
    <property type="entry name" value="Phage_Head-Tail_Connect_sf"/>
</dbReference>